<dbReference type="InterPro" id="IPR004792">
    <property type="entry name" value="BaiN-like"/>
</dbReference>
<feature type="compositionally biased region" description="Low complexity" evidence="4">
    <location>
        <begin position="175"/>
        <end position="193"/>
    </location>
</feature>
<feature type="domain" description="RsdA/BaiN/AoA(So)-like Rossmann fold-like" evidence="6">
    <location>
        <begin position="278"/>
        <end position="661"/>
    </location>
</feature>
<keyword evidence="2" id="KW-0285">Flavoprotein</keyword>
<evidence type="ECO:0000256" key="1">
    <source>
        <dbReference type="ARBA" id="ARBA00001974"/>
    </source>
</evidence>
<keyword evidence="5" id="KW-0472">Membrane</keyword>
<dbReference type="InterPro" id="IPR057661">
    <property type="entry name" value="RsdA/BaiN/AoA(So)_Rossmann"/>
</dbReference>
<feature type="transmembrane region" description="Helical" evidence="5">
    <location>
        <begin position="620"/>
        <end position="640"/>
    </location>
</feature>
<evidence type="ECO:0000256" key="4">
    <source>
        <dbReference type="SAM" id="MobiDB-lite"/>
    </source>
</evidence>
<accession>A0A4P1RK23</accession>
<dbReference type="InterPro" id="IPR008999">
    <property type="entry name" value="Actin-crosslinking"/>
</dbReference>
<evidence type="ECO:0000259" key="7">
    <source>
        <dbReference type="Pfam" id="PF04601"/>
    </source>
</evidence>
<dbReference type="EMBL" id="CM007365">
    <property type="protein sequence ID" value="OIW12434.1"/>
    <property type="molecule type" value="Genomic_DNA"/>
</dbReference>
<keyword evidence="5" id="KW-0812">Transmembrane</keyword>
<dbReference type="Gramene" id="OIW12434">
    <property type="protein sequence ID" value="OIW12434"/>
    <property type="gene ID" value="TanjilG_04183"/>
</dbReference>
<dbReference type="Proteomes" id="UP000188354">
    <property type="component" value="Chromosome LG05"/>
</dbReference>
<keyword evidence="10" id="KW-1185">Reference proteome</keyword>
<dbReference type="InterPro" id="IPR036188">
    <property type="entry name" value="FAD/NAD-bd_sf"/>
</dbReference>
<dbReference type="PANTHER" id="PTHR42887">
    <property type="entry name" value="OS12G0638800 PROTEIN"/>
    <property type="match status" value="1"/>
</dbReference>
<dbReference type="Pfam" id="PF22780">
    <property type="entry name" value="HI0933_like_1st"/>
    <property type="match status" value="1"/>
</dbReference>
<dbReference type="CDD" id="cd23340">
    <property type="entry name" value="beta-trefoil_FSCN_ACP-like"/>
    <property type="match status" value="1"/>
</dbReference>
<dbReference type="Pfam" id="PF03486">
    <property type="entry name" value="HI0933_like"/>
    <property type="match status" value="1"/>
</dbReference>
<gene>
    <name evidence="9" type="ORF">TanjilG_04183</name>
</gene>
<keyword evidence="3" id="KW-0274">FAD</keyword>
<dbReference type="Gene3D" id="2.40.30.10">
    <property type="entry name" value="Translation factors"/>
    <property type="match status" value="1"/>
</dbReference>
<dbReference type="AlphaFoldDB" id="A0A4P1RK23"/>
<evidence type="ECO:0000259" key="6">
    <source>
        <dbReference type="Pfam" id="PF03486"/>
    </source>
</evidence>
<sequence length="677" mass="74803">MEFFQKANVVRLRSYHDKYMLADDDQEGVYQDRNGTYKNAKWNVEIVENSNVIRLKSCYGKYLTASNMPFLIRGTAKKVLQTMPRRLDSSIEWEPIREGVQVRLKTRYGQYLRGNGGLPPWRNSITHDVPHRTATANWILWDVDIVELRPKQEEKGQKPKPRPTPITPPDRSMYSTPTDRSPSPSSSCGSSMPIGDDLEKIDLRSPDTHEDHEISYDCKSPVKEGRVIFYDVGNENGDVDDTQKEAFFTFKGSNVEELKDKLMKETGLDDIISKEELLVVVGGGAAGVYGAIHAKTVAPHLGVVIIEQGKPLTKVKVSGGGRCNVTNGHCADNMILAENYPRGHKEFRGPFFNTHGPTDTMSWFVSHGVELKIEDDGRVFPVSNSSSSIIDCLMSEVKQRGVSVQTRKAVTAVSVANSGKFLLEVEQLPAHHVEHVEADYLLMASGSSRQGYALASQLGHSIVDPMPSLFTFKIEDLSLRELSGVTFPRVKVKLKLVSVQKNIPQLTQVGPVLVTHWGLSGPAILRLSAWGARYLFSSGYKGKLIVDFIPDLHVGSLKSMLIEHKNQFAGVNGDILWASISNNSLMSIGSMLKDCTFEVIGKGQFKDEFVTAGGVPLSEVIFLLTLLLFLITLPLVILNVDGVTGGFNFQNAWSGGFIAGTTIGELALSRFKVNADF</sequence>
<comment type="cofactor">
    <cofactor evidence="1">
        <name>FAD</name>
        <dbReference type="ChEBI" id="CHEBI:57692"/>
    </cofactor>
</comment>
<feature type="domain" description="DUF569" evidence="7">
    <location>
        <begin position="1"/>
        <end position="141"/>
    </location>
</feature>
<dbReference type="InterPro" id="IPR007679">
    <property type="entry name" value="DUF569"/>
</dbReference>
<evidence type="ECO:0000313" key="9">
    <source>
        <dbReference type="EMBL" id="OIW12434.1"/>
    </source>
</evidence>
<dbReference type="SUPFAM" id="SSF160996">
    <property type="entry name" value="HI0933 insert domain-like"/>
    <property type="match status" value="1"/>
</dbReference>
<feature type="domain" description="RsdA/BaiN/AoA(So)-like insert" evidence="8">
    <location>
        <begin position="467"/>
        <end position="568"/>
    </location>
</feature>
<feature type="region of interest" description="Disordered" evidence="4">
    <location>
        <begin position="150"/>
        <end position="199"/>
    </location>
</feature>
<proteinExistence type="predicted"/>
<name>A0A4P1RK23_LUPAN</name>
<evidence type="ECO:0000256" key="3">
    <source>
        <dbReference type="ARBA" id="ARBA00022827"/>
    </source>
</evidence>
<evidence type="ECO:0000313" key="10">
    <source>
        <dbReference type="Proteomes" id="UP000188354"/>
    </source>
</evidence>
<protein>
    <submittedName>
        <fullName evidence="9">Uncharacterized protein</fullName>
    </submittedName>
</protein>
<dbReference type="STRING" id="3871.A0A4P1RK23"/>
<reference evidence="9 10" key="1">
    <citation type="journal article" date="2017" name="Plant Biotechnol. J.">
        <title>A comprehensive draft genome sequence for lupin (Lupinus angustifolius), an emerging health food: insights into plant-microbe interactions and legume evolution.</title>
        <authorList>
            <person name="Hane J.K."/>
            <person name="Ming Y."/>
            <person name="Kamphuis L.G."/>
            <person name="Nelson M.N."/>
            <person name="Garg G."/>
            <person name="Atkins C.A."/>
            <person name="Bayer P.E."/>
            <person name="Bravo A."/>
            <person name="Bringans S."/>
            <person name="Cannon S."/>
            <person name="Edwards D."/>
            <person name="Foley R."/>
            <person name="Gao L.L."/>
            <person name="Harrison M.J."/>
            <person name="Huang W."/>
            <person name="Hurgobin B."/>
            <person name="Li S."/>
            <person name="Liu C.W."/>
            <person name="McGrath A."/>
            <person name="Morahan G."/>
            <person name="Murray J."/>
            <person name="Weller J."/>
            <person name="Jian J."/>
            <person name="Singh K.B."/>
        </authorList>
    </citation>
    <scope>NUCLEOTIDE SEQUENCE [LARGE SCALE GENOMIC DNA]</scope>
    <source>
        <strain evidence="10">cv. Tanjil</strain>
        <tissue evidence="9">Whole plant</tissue>
    </source>
</reference>
<dbReference type="InterPro" id="IPR055178">
    <property type="entry name" value="RsdA/BaiN/AoA(So)-like_dom"/>
</dbReference>
<dbReference type="PANTHER" id="PTHR42887:SF2">
    <property type="entry name" value="OS12G0638800 PROTEIN"/>
    <property type="match status" value="1"/>
</dbReference>
<dbReference type="Gene3D" id="2.80.10.50">
    <property type="match status" value="1"/>
</dbReference>
<dbReference type="Gene3D" id="3.50.50.60">
    <property type="entry name" value="FAD/NAD(P)-binding domain"/>
    <property type="match status" value="1"/>
</dbReference>
<dbReference type="SUPFAM" id="SSF51905">
    <property type="entry name" value="FAD/NAD(P)-binding domain"/>
    <property type="match status" value="1"/>
</dbReference>
<dbReference type="InterPro" id="IPR023166">
    <property type="entry name" value="BaiN-like_dom_sf"/>
</dbReference>
<keyword evidence="5" id="KW-1133">Transmembrane helix</keyword>
<evidence type="ECO:0000256" key="2">
    <source>
        <dbReference type="ARBA" id="ARBA00022630"/>
    </source>
</evidence>
<organism evidence="9 10">
    <name type="scientific">Lupinus angustifolius</name>
    <name type="common">Narrow-leaved blue lupine</name>
    <dbReference type="NCBI Taxonomy" id="3871"/>
    <lineage>
        <taxon>Eukaryota</taxon>
        <taxon>Viridiplantae</taxon>
        <taxon>Streptophyta</taxon>
        <taxon>Embryophyta</taxon>
        <taxon>Tracheophyta</taxon>
        <taxon>Spermatophyta</taxon>
        <taxon>Magnoliopsida</taxon>
        <taxon>eudicotyledons</taxon>
        <taxon>Gunneridae</taxon>
        <taxon>Pentapetalae</taxon>
        <taxon>rosids</taxon>
        <taxon>fabids</taxon>
        <taxon>Fabales</taxon>
        <taxon>Fabaceae</taxon>
        <taxon>Papilionoideae</taxon>
        <taxon>50 kb inversion clade</taxon>
        <taxon>genistoids sensu lato</taxon>
        <taxon>core genistoids</taxon>
        <taxon>Genisteae</taxon>
        <taxon>Lupinus</taxon>
    </lineage>
</organism>
<evidence type="ECO:0000259" key="8">
    <source>
        <dbReference type="Pfam" id="PF22780"/>
    </source>
</evidence>
<dbReference type="Pfam" id="PF04601">
    <property type="entry name" value="DUF569"/>
    <property type="match status" value="1"/>
</dbReference>
<dbReference type="Gene3D" id="1.10.8.260">
    <property type="entry name" value="HI0933 insert domain-like"/>
    <property type="match status" value="1"/>
</dbReference>
<dbReference type="SUPFAM" id="SSF50405">
    <property type="entry name" value="Actin-crosslinking proteins"/>
    <property type="match status" value="1"/>
</dbReference>
<dbReference type="NCBIfam" id="TIGR00275">
    <property type="entry name" value="aminoacetone oxidase family FAD-binding enzyme"/>
    <property type="match status" value="1"/>
</dbReference>
<evidence type="ECO:0000256" key="5">
    <source>
        <dbReference type="SAM" id="Phobius"/>
    </source>
</evidence>
<dbReference type="FunFam" id="2.80.10.50:FF:000067">
    <property type="entry name" value="BnaC05g19630D protein"/>
    <property type="match status" value="1"/>
</dbReference>